<protein>
    <submittedName>
        <fullName evidence="6">CENP-V/GFA domain-containing protein</fullName>
    </submittedName>
</protein>
<dbReference type="EMBL" id="JARVKM010000007">
    <property type="protein sequence ID" value="KAK9780125.1"/>
    <property type="molecule type" value="Genomic_DNA"/>
</dbReference>
<proteinExistence type="inferred from homology"/>
<dbReference type="PANTHER" id="PTHR33337">
    <property type="entry name" value="GFA DOMAIN-CONTAINING PROTEIN"/>
    <property type="match status" value="1"/>
</dbReference>
<gene>
    <name evidence="6" type="ORF">SCAR479_02762</name>
</gene>
<evidence type="ECO:0000256" key="1">
    <source>
        <dbReference type="ARBA" id="ARBA00005495"/>
    </source>
</evidence>
<evidence type="ECO:0000256" key="4">
    <source>
        <dbReference type="ARBA" id="ARBA00023239"/>
    </source>
</evidence>
<comment type="caution">
    <text evidence="6">The sequence shown here is derived from an EMBL/GenBank/DDBJ whole genome shotgun (WGS) entry which is preliminary data.</text>
</comment>
<dbReference type="Pfam" id="PF04828">
    <property type="entry name" value="GFA"/>
    <property type="match status" value="1"/>
</dbReference>
<comment type="similarity">
    <text evidence="1">Belongs to the Gfa family.</text>
</comment>
<dbReference type="Proteomes" id="UP001465668">
    <property type="component" value="Unassembled WGS sequence"/>
</dbReference>
<keyword evidence="3" id="KW-0862">Zinc</keyword>
<keyword evidence="4" id="KW-0456">Lyase</keyword>
<organism evidence="6 7">
    <name type="scientific">Seiridium cardinale</name>
    <dbReference type="NCBI Taxonomy" id="138064"/>
    <lineage>
        <taxon>Eukaryota</taxon>
        <taxon>Fungi</taxon>
        <taxon>Dikarya</taxon>
        <taxon>Ascomycota</taxon>
        <taxon>Pezizomycotina</taxon>
        <taxon>Sordariomycetes</taxon>
        <taxon>Xylariomycetidae</taxon>
        <taxon>Amphisphaeriales</taxon>
        <taxon>Sporocadaceae</taxon>
        <taxon>Seiridium</taxon>
    </lineage>
</organism>
<keyword evidence="7" id="KW-1185">Reference proteome</keyword>
<dbReference type="PANTHER" id="PTHR33337:SF8">
    <property type="entry name" value="CENP-V_GFA DOMAIN-CONTAINING PROTEIN"/>
    <property type="match status" value="1"/>
</dbReference>
<dbReference type="InterPro" id="IPR006913">
    <property type="entry name" value="CENP-V/GFA"/>
</dbReference>
<evidence type="ECO:0000313" key="6">
    <source>
        <dbReference type="EMBL" id="KAK9780125.1"/>
    </source>
</evidence>
<keyword evidence="2" id="KW-0479">Metal-binding</keyword>
<dbReference type="SUPFAM" id="SSF51316">
    <property type="entry name" value="Mss4-like"/>
    <property type="match status" value="1"/>
</dbReference>
<feature type="domain" description="CENP-V/GFA" evidence="5">
    <location>
        <begin position="27"/>
        <end position="151"/>
    </location>
</feature>
<evidence type="ECO:0000256" key="2">
    <source>
        <dbReference type="ARBA" id="ARBA00022723"/>
    </source>
</evidence>
<evidence type="ECO:0000256" key="3">
    <source>
        <dbReference type="ARBA" id="ARBA00022833"/>
    </source>
</evidence>
<reference evidence="6 7" key="1">
    <citation type="submission" date="2024-02" db="EMBL/GenBank/DDBJ databases">
        <title>First draft genome assembly of two strains of Seiridium cardinale.</title>
        <authorList>
            <person name="Emiliani G."/>
            <person name="Scali E."/>
        </authorList>
    </citation>
    <scope>NUCLEOTIDE SEQUENCE [LARGE SCALE GENOMIC DNA]</scope>
    <source>
        <strain evidence="6 7">BM-138-000479</strain>
    </source>
</reference>
<dbReference type="InterPro" id="IPR011057">
    <property type="entry name" value="Mss4-like_sf"/>
</dbReference>
<evidence type="ECO:0000259" key="5">
    <source>
        <dbReference type="PROSITE" id="PS51891"/>
    </source>
</evidence>
<name>A0ABR2Y228_9PEZI</name>
<evidence type="ECO:0000313" key="7">
    <source>
        <dbReference type="Proteomes" id="UP001465668"/>
    </source>
</evidence>
<accession>A0ABR2Y228</accession>
<dbReference type="Gene3D" id="3.90.1590.10">
    <property type="entry name" value="glutathione-dependent formaldehyde- activating enzyme (gfa)"/>
    <property type="match status" value="1"/>
</dbReference>
<dbReference type="PROSITE" id="PS51891">
    <property type="entry name" value="CENP_V_GFA"/>
    <property type="match status" value="1"/>
</dbReference>
<sequence>MAEGFATADKSKTYLGLNSLAEDRGYKDGEATATCLCGAVQLSFPTEGPALINTFVCNCVDCRKLTASMFASNFTVDDKYLKHLRGRENLKCWRNEVTPIRPNTSMTDYFCSTCGTLMYRISSAFPSAPILRIGTVDDLSLHETKLKPQWEQFTKDRVGWFHGLHCNIYVVDLTRMTSTQLLGPDFWPLLFGTTAFDRDCLAMLGYETTCVCEVLRKSLEIEPVNPHPPHEP</sequence>